<dbReference type="KEGG" id="tra:Trad_1688"/>
<evidence type="ECO:0000313" key="3">
    <source>
        <dbReference type="Proteomes" id="UP000000379"/>
    </source>
</evidence>
<protein>
    <submittedName>
        <fullName evidence="2">Roadblock/LC7 family protein</fullName>
    </submittedName>
</protein>
<dbReference type="STRING" id="649638.Trad_1688"/>
<feature type="domain" description="Roadblock/LAMTOR2" evidence="1">
    <location>
        <begin position="13"/>
        <end position="86"/>
    </location>
</feature>
<dbReference type="HOGENOM" id="CLU_1958613_0_0_0"/>
<evidence type="ECO:0000313" key="2">
    <source>
        <dbReference type="EMBL" id="ADI14806.1"/>
    </source>
</evidence>
<sequence>MEAVGAGMTPQALVAAILELGGVKGVALLSASGELLARAPEDACAVPTALLASTLAASGLLAELLGADRPTQTLLEFEGGTLLMLAPERAEPVGVVCLASSQDLGRVRFSLRRLLPQLAPLGGDAQLG</sequence>
<gene>
    <name evidence="2" type="ordered locus">Trad_1688</name>
</gene>
<keyword evidence="3" id="KW-1185">Reference proteome</keyword>
<dbReference type="SUPFAM" id="SSF103196">
    <property type="entry name" value="Roadblock/LC7 domain"/>
    <property type="match status" value="1"/>
</dbReference>
<dbReference type="EMBL" id="CP002049">
    <property type="protein sequence ID" value="ADI14806.1"/>
    <property type="molecule type" value="Genomic_DNA"/>
</dbReference>
<proteinExistence type="predicted"/>
<dbReference type="InterPro" id="IPR004942">
    <property type="entry name" value="Roadblock/LAMTOR2_dom"/>
</dbReference>
<evidence type="ECO:0000259" key="1">
    <source>
        <dbReference type="Pfam" id="PF03259"/>
    </source>
</evidence>
<reference evidence="3" key="1">
    <citation type="submission" date="2010-05" db="EMBL/GenBank/DDBJ databases">
        <title>The complete genome of Truepera radiovictris DSM 17093.</title>
        <authorList>
            <consortium name="US DOE Joint Genome Institute (JGI-PGF)"/>
            <person name="Lucas S."/>
            <person name="Copeland A."/>
            <person name="Lapidus A."/>
            <person name="Glavina del Rio T."/>
            <person name="Dalin E."/>
            <person name="Tice H."/>
            <person name="Bruce D."/>
            <person name="Goodwin L."/>
            <person name="Pitluck S."/>
            <person name="Kyrpides N."/>
            <person name="Mavromatis K."/>
            <person name="Ovchinnikova G."/>
            <person name="Munk A.C."/>
            <person name="Detter J.C."/>
            <person name="Han C."/>
            <person name="Tapia R."/>
            <person name="Land M."/>
            <person name="Hauser L."/>
            <person name="Markowitz V."/>
            <person name="Cheng J.-F."/>
            <person name="Hugenholtz P."/>
            <person name="Woyke T."/>
            <person name="Wu D."/>
            <person name="Tindall B."/>
            <person name="Pomrenke H.G."/>
            <person name="Brambilla E."/>
            <person name="Klenk H.-P."/>
            <person name="Eisen J.A."/>
        </authorList>
    </citation>
    <scope>NUCLEOTIDE SEQUENCE [LARGE SCALE GENOMIC DNA]</scope>
    <source>
        <strain evidence="3">DSM 17093 / CIP 108686 / LMG 22925 / RQ-24</strain>
    </source>
</reference>
<name>D7CQ22_TRURR</name>
<dbReference type="AlphaFoldDB" id="D7CQ22"/>
<dbReference type="Gene3D" id="3.30.450.30">
    <property type="entry name" value="Dynein light chain 2a, cytoplasmic"/>
    <property type="match status" value="1"/>
</dbReference>
<reference evidence="2 3" key="2">
    <citation type="journal article" date="2011" name="Stand. Genomic Sci.">
        <title>Complete genome sequence of Truepera radiovictrix type strain (RQ-24).</title>
        <authorList>
            <person name="Ivanova N."/>
            <person name="Rohde C."/>
            <person name="Munk C."/>
            <person name="Nolan M."/>
            <person name="Lucas S."/>
            <person name="Del Rio T.G."/>
            <person name="Tice H."/>
            <person name="Deshpande S."/>
            <person name="Cheng J.F."/>
            <person name="Tapia R."/>
            <person name="Han C."/>
            <person name="Goodwin L."/>
            <person name="Pitluck S."/>
            <person name="Liolios K."/>
            <person name="Mavromatis K."/>
            <person name="Mikhailova N."/>
            <person name="Pati A."/>
            <person name="Chen A."/>
            <person name="Palaniappan K."/>
            <person name="Land M."/>
            <person name="Hauser L."/>
            <person name="Chang Y.J."/>
            <person name="Jeffries C.D."/>
            <person name="Brambilla E."/>
            <person name="Rohde M."/>
            <person name="Goker M."/>
            <person name="Tindall B.J."/>
            <person name="Woyke T."/>
            <person name="Bristow J."/>
            <person name="Eisen J.A."/>
            <person name="Markowitz V."/>
            <person name="Hugenholtz P."/>
            <person name="Kyrpides N.C."/>
            <person name="Klenk H.P."/>
            <person name="Lapidus A."/>
        </authorList>
    </citation>
    <scope>NUCLEOTIDE SEQUENCE [LARGE SCALE GENOMIC DNA]</scope>
    <source>
        <strain evidence="3">DSM 17093 / CIP 108686 / LMG 22925 / RQ-24</strain>
    </source>
</reference>
<organism evidence="2 3">
    <name type="scientific">Truepera radiovictrix (strain DSM 17093 / CIP 108686 / LMG 22925 / RQ-24)</name>
    <dbReference type="NCBI Taxonomy" id="649638"/>
    <lineage>
        <taxon>Bacteria</taxon>
        <taxon>Thermotogati</taxon>
        <taxon>Deinococcota</taxon>
        <taxon>Deinococci</taxon>
        <taxon>Trueperales</taxon>
        <taxon>Trueperaceae</taxon>
        <taxon>Truepera</taxon>
    </lineage>
</organism>
<dbReference type="Proteomes" id="UP000000379">
    <property type="component" value="Chromosome"/>
</dbReference>
<dbReference type="Pfam" id="PF03259">
    <property type="entry name" value="Robl_LC7"/>
    <property type="match status" value="1"/>
</dbReference>
<accession>D7CQ22</accession>